<dbReference type="Proteomes" id="UP000031967">
    <property type="component" value="Unassembled WGS sequence"/>
</dbReference>
<keyword evidence="4" id="KW-1185">Reference proteome</keyword>
<dbReference type="CDD" id="cd08899">
    <property type="entry name" value="SRPBCC_CalC_Aha1-like_6"/>
    <property type="match status" value="1"/>
</dbReference>
<dbReference type="InterPro" id="IPR023393">
    <property type="entry name" value="START-like_dom_sf"/>
</dbReference>
<dbReference type="SUPFAM" id="SSF55961">
    <property type="entry name" value="Bet v1-like"/>
    <property type="match status" value="1"/>
</dbReference>
<evidence type="ECO:0000256" key="1">
    <source>
        <dbReference type="ARBA" id="ARBA00006817"/>
    </source>
</evidence>
<accession>A0ABR5ABQ8</accession>
<proteinExistence type="inferred from homology"/>
<feature type="domain" description="Activator of Hsp90 ATPase homologue 1/2-like C-terminal" evidence="2">
    <location>
        <begin position="28"/>
        <end position="137"/>
    </location>
</feature>
<reference evidence="3 4" key="1">
    <citation type="submission" date="2014-12" db="EMBL/GenBank/DDBJ databases">
        <title>Draft genome sequence of Paenibacillus kamchatkensis strain B-2647.</title>
        <authorList>
            <person name="Karlyshev A.V."/>
            <person name="Kudryashova E.B."/>
        </authorList>
    </citation>
    <scope>NUCLEOTIDE SEQUENCE [LARGE SCALE GENOMIC DNA]</scope>
    <source>
        <strain evidence="3 4">VKM B-2647</strain>
    </source>
</reference>
<evidence type="ECO:0000313" key="4">
    <source>
        <dbReference type="Proteomes" id="UP000031967"/>
    </source>
</evidence>
<dbReference type="InterPro" id="IPR013538">
    <property type="entry name" value="ASHA1/2-like_C"/>
</dbReference>
<evidence type="ECO:0000313" key="3">
    <source>
        <dbReference type="EMBL" id="KIL37812.1"/>
    </source>
</evidence>
<comment type="caution">
    <text evidence="3">The sequence shown here is derived from an EMBL/GenBank/DDBJ whole genome shotgun (WGS) entry which is preliminary data.</text>
</comment>
<name>A0ABR5ABQ8_9BACL</name>
<dbReference type="Gene3D" id="3.30.530.20">
    <property type="match status" value="1"/>
</dbReference>
<dbReference type="EMBL" id="JXAK01000094">
    <property type="protein sequence ID" value="KIL37812.1"/>
    <property type="molecule type" value="Genomic_DNA"/>
</dbReference>
<gene>
    <name evidence="3" type="ORF">SD70_30520</name>
</gene>
<dbReference type="Pfam" id="PF08327">
    <property type="entry name" value="AHSA1"/>
    <property type="match status" value="1"/>
</dbReference>
<protein>
    <recommendedName>
        <fullName evidence="2">Activator of Hsp90 ATPase homologue 1/2-like C-terminal domain-containing protein</fullName>
    </recommendedName>
</protein>
<organism evidence="3 4">
    <name type="scientific">Gordoniibacillus kamchatkensis</name>
    <dbReference type="NCBI Taxonomy" id="1590651"/>
    <lineage>
        <taxon>Bacteria</taxon>
        <taxon>Bacillati</taxon>
        <taxon>Bacillota</taxon>
        <taxon>Bacilli</taxon>
        <taxon>Bacillales</taxon>
        <taxon>Paenibacillaceae</taxon>
        <taxon>Gordoniibacillus</taxon>
    </lineage>
</organism>
<dbReference type="RefSeq" id="WP_041052348.1">
    <property type="nucleotide sequence ID" value="NZ_JXAK01000094.1"/>
</dbReference>
<evidence type="ECO:0000259" key="2">
    <source>
        <dbReference type="Pfam" id="PF08327"/>
    </source>
</evidence>
<comment type="similarity">
    <text evidence="1">Belongs to the AHA1 family.</text>
</comment>
<sequence>MNSNVSANPRLMQEDGDWVLVLERMLEHPREEVWAALTEAGQIPSWGPFTTDRDLTATGPVRLAHINMPEEDVKQGYVLEVSAPHLLVFRWGTDILRWELHGEGDNTVLVLRHRFADRKQAPSYAAGWHLCLDGLIGVLAGKDMPSMVGHNAMKYGWNELYAKYAEQLGVRESL</sequence>